<organism evidence="2 3">
    <name type="scientific">Geoanaerobacter pelophilus</name>
    <dbReference type="NCBI Taxonomy" id="60036"/>
    <lineage>
        <taxon>Bacteria</taxon>
        <taxon>Pseudomonadati</taxon>
        <taxon>Thermodesulfobacteriota</taxon>
        <taxon>Desulfuromonadia</taxon>
        <taxon>Geobacterales</taxon>
        <taxon>Geobacteraceae</taxon>
        <taxon>Geoanaerobacter</taxon>
    </lineage>
</organism>
<dbReference type="Proteomes" id="UP000811899">
    <property type="component" value="Unassembled WGS sequence"/>
</dbReference>
<gene>
    <name evidence="2" type="ORF">KI809_15230</name>
</gene>
<feature type="signal peptide" evidence="1">
    <location>
        <begin position="1"/>
        <end position="23"/>
    </location>
</feature>
<dbReference type="SUPFAM" id="SSF48695">
    <property type="entry name" value="Multiheme cytochromes"/>
    <property type="match status" value="2"/>
</dbReference>
<dbReference type="EMBL" id="JAHCVJ010000006">
    <property type="protein sequence ID" value="MBT0665661.1"/>
    <property type="molecule type" value="Genomic_DNA"/>
</dbReference>
<dbReference type="PROSITE" id="PS51257">
    <property type="entry name" value="PROKAR_LIPOPROTEIN"/>
    <property type="match status" value="1"/>
</dbReference>
<sequence length="408" mass="41825">MSIRQIYFILTATLLALSLQGCGSSNDKAPSISAAGAHPADWFTGHRQAYFDAYALDKAAQCRDCHGSDLMGGITKVGCSTTSCHAGGHAPRVVHSLPFKAASLHGPAALADIAGCGACHATSTAPVSNPRFNIAIGSLTNGCEECHKTGTAHPPVDPAKVSGYPSSWNNHATAGNIANSCTLCHGLDYNGGSGPSCRNCHNVLGAAMPPVAGQCISCHAKPPATGGHAAHNAVASLLNLCTACHFGAANGTVRHGSRGFANVSTAIPVGFNAKTGSARVTPTLTCQNVSCHGGVTTPPWATGSINVATQCEQCHISGTASQTPQYNSFWSGEHAKHVTEMHLPCTDCHDMSVTNGSNSHFSNMATPAFELTPALTIRGPVNYSGGSCSPGNNPAQFSIGVCHGSKNW</sequence>
<proteinExistence type="predicted"/>
<comment type="caution">
    <text evidence="2">The sequence shown here is derived from an EMBL/GenBank/DDBJ whole genome shotgun (WGS) entry which is preliminary data.</text>
</comment>
<feature type="chain" id="PRO_5043867980" evidence="1">
    <location>
        <begin position="24"/>
        <end position="408"/>
    </location>
</feature>
<dbReference type="RefSeq" id="WP_214172433.1">
    <property type="nucleotide sequence ID" value="NZ_JAHCVJ010000006.1"/>
</dbReference>
<keyword evidence="1" id="KW-0732">Signal</keyword>
<evidence type="ECO:0000313" key="3">
    <source>
        <dbReference type="Proteomes" id="UP000811899"/>
    </source>
</evidence>
<accession>A0AAW4LB95</accession>
<protein>
    <submittedName>
        <fullName evidence="2">CxxxxCH/CxxCH domain-containing protein</fullName>
    </submittedName>
</protein>
<name>A0AAW4LB95_9BACT</name>
<dbReference type="Gene3D" id="3.90.10.10">
    <property type="entry name" value="Cytochrome C3"/>
    <property type="match status" value="1"/>
</dbReference>
<reference evidence="2 3" key="1">
    <citation type="submission" date="2021-05" db="EMBL/GenBank/DDBJ databases">
        <title>The draft genome of Geobacter pelophilus DSM 12255.</title>
        <authorList>
            <person name="Xu Z."/>
            <person name="Masuda Y."/>
            <person name="Itoh H."/>
            <person name="Senoo K."/>
        </authorList>
    </citation>
    <scope>NUCLEOTIDE SEQUENCE [LARGE SCALE GENOMIC DNA]</scope>
    <source>
        <strain evidence="2 3">DSM 12255</strain>
    </source>
</reference>
<evidence type="ECO:0000313" key="2">
    <source>
        <dbReference type="EMBL" id="MBT0665661.1"/>
    </source>
</evidence>
<evidence type="ECO:0000256" key="1">
    <source>
        <dbReference type="SAM" id="SignalP"/>
    </source>
</evidence>
<dbReference type="InterPro" id="IPR036280">
    <property type="entry name" value="Multihaem_cyt_sf"/>
</dbReference>
<dbReference type="AlphaFoldDB" id="A0AAW4LB95"/>
<dbReference type="CDD" id="cd08168">
    <property type="entry name" value="Cytochrom_C3"/>
    <property type="match status" value="1"/>
</dbReference>
<keyword evidence="3" id="KW-1185">Reference proteome</keyword>